<dbReference type="Proteomes" id="UP001622612">
    <property type="component" value="Chromosome"/>
</dbReference>
<sequence length="494" mass="58592">MKLKNKLSMLLMLSPALISPFFLAASCKEKIKYKEELQKLQKDYDAFIKYVEKSSATKAKEIINDNKTKELKKKIDEKLNNPSKINSSLLNEIEETKKAIIKKFKDSLLNDLFNLNREFNNPVLWSEIKSNDGNKISSDNDKKIESLYSTIKKLNYSELSQIKFDNSKEDNEKLQNIEKKLVTWKELKTFVTKIINDIRTKSWDELFKKEVWNQLSNTNDKMLKEFSNEFNRIKEVVSSIKNSNNLVSKYTLSKITERRLGDLEEILNTDIHGLDETIKLRFQALKTWIEARIENYDPETKNMFTELIKKYEPKINNVYIDDLNDFLTEYLKLFNKVSYKYALNFFDDVFDKKTESGKIFEKAKENINKSNNQFLKKYFDNLINNVKSLQRDPDNLDWIKCMETNAELTSLIETFEFNRLKKELAEKLEIFEKHKIYEFEKDEEIKKLNLRIKQRYESAKAAYESMYSATENVENANNNLKEILENPRIKEKLK</sequence>
<protein>
    <recommendedName>
        <fullName evidence="4">Lipoprotein</fullName>
    </recommendedName>
</protein>
<gene>
    <name evidence="2" type="ORF">LQ356_01385</name>
</gene>
<proteinExistence type="predicted"/>
<evidence type="ECO:0008006" key="4">
    <source>
        <dbReference type="Google" id="ProtNLM"/>
    </source>
</evidence>
<organism evidence="2 3">
    <name type="scientific">Metamycoplasma faucium</name>
    <dbReference type="NCBI Taxonomy" id="56142"/>
    <lineage>
        <taxon>Bacteria</taxon>
        <taxon>Bacillati</taxon>
        <taxon>Mycoplasmatota</taxon>
        <taxon>Mycoplasmoidales</taxon>
        <taxon>Metamycoplasmataceae</taxon>
        <taxon>Metamycoplasma</taxon>
    </lineage>
</organism>
<keyword evidence="3" id="KW-1185">Reference proteome</keyword>
<dbReference type="RefSeq" id="WP_405312047.1">
    <property type="nucleotide sequence ID" value="NZ_CP088155.1"/>
</dbReference>
<feature type="chain" id="PRO_5046528300" description="Lipoprotein" evidence="1">
    <location>
        <begin position="25"/>
        <end position="494"/>
    </location>
</feature>
<reference evidence="2" key="1">
    <citation type="submission" date="2021-11" db="EMBL/GenBank/DDBJ databases">
        <title>The first genome sequence of unculturable Mycoplasma faucium obtained by de novo assembly of metagenomic reads.</title>
        <authorList>
            <person name="Sabat A.J."/>
            <person name="Bathoorn E."/>
            <person name="Akkerboom V."/>
            <person name="Friedrich A.W."/>
        </authorList>
    </citation>
    <scope>NUCLEOTIDE SEQUENCE [LARGE SCALE GENOMIC DNA]</scope>
    <source>
        <strain evidence="2">UMCG-MFM1</strain>
    </source>
</reference>
<keyword evidence="1" id="KW-0732">Signal</keyword>
<accession>A0ABZ2TM53</accession>
<feature type="signal peptide" evidence="1">
    <location>
        <begin position="1"/>
        <end position="24"/>
    </location>
</feature>
<name>A0ABZ2TM53_9BACT</name>
<evidence type="ECO:0000256" key="1">
    <source>
        <dbReference type="SAM" id="SignalP"/>
    </source>
</evidence>
<evidence type="ECO:0000313" key="2">
    <source>
        <dbReference type="EMBL" id="WYM97537.1"/>
    </source>
</evidence>
<evidence type="ECO:0000313" key="3">
    <source>
        <dbReference type="Proteomes" id="UP001622612"/>
    </source>
</evidence>
<dbReference type="PROSITE" id="PS51257">
    <property type="entry name" value="PROKAR_LIPOPROTEIN"/>
    <property type="match status" value="1"/>
</dbReference>
<dbReference type="EMBL" id="CP088155">
    <property type="protein sequence ID" value="WYM97537.1"/>
    <property type="molecule type" value="Genomic_DNA"/>
</dbReference>